<evidence type="ECO:0000313" key="15">
    <source>
        <dbReference type="Proteomes" id="UP000229847"/>
    </source>
</evidence>
<evidence type="ECO:0000313" key="14">
    <source>
        <dbReference type="EMBL" id="PIP57410.1"/>
    </source>
</evidence>
<evidence type="ECO:0000256" key="12">
    <source>
        <dbReference type="HAMAP-Rule" id="MF_00188"/>
    </source>
</evidence>
<dbReference type="GO" id="GO:0005886">
    <property type="term" value="C:plasma membrane"/>
    <property type="evidence" value="ECO:0007669"/>
    <property type="project" value="UniProtKB-SubCell"/>
</dbReference>
<comment type="caution">
    <text evidence="14">The sequence shown here is derived from an EMBL/GenBank/DDBJ whole genome shotgun (WGS) entry which is preliminary data.</text>
</comment>
<sequence length="320" mass="35219">MLNIYEAERANKIKSIIVVAGFIVFVGLTVYVLSQALGYYWGYQVGGLGGVGLALIISGLISYGGYYFSDRIVLTISGAKEANRKKYFDFYTVSENLAIGAGLPKPKLYVIDDSAPNAFATGRDPKHAVICATTGLIDKLSRTELEGVLAHELSHVRNYDTRLQSLVAVMVGLIALLGDWLLRARLWGGRDRDRNDNQLGSIILVLGIVFAILSPIIAQLIQLAISRRREFMADTGSVALTRQPGGLISALEKISKDTEPLEVANKATAHLYIINPFKGVNDPEHRRGVDRFASLFNTHPPIEERLKALYDMSYEKPHKG</sequence>
<feature type="transmembrane region" description="Helical" evidence="12">
    <location>
        <begin position="16"/>
        <end position="41"/>
    </location>
</feature>
<keyword evidence="9 12" id="KW-1133">Transmembrane helix</keyword>
<protein>
    <recommendedName>
        <fullName evidence="12">Protease HtpX homolog</fullName>
        <ecNumber evidence="12">3.4.24.-</ecNumber>
    </recommendedName>
</protein>
<dbReference type="GO" id="GO:0006508">
    <property type="term" value="P:proteolysis"/>
    <property type="evidence" value="ECO:0007669"/>
    <property type="project" value="UniProtKB-KW"/>
</dbReference>
<organism evidence="14 15">
    <name type="scientific">Candidatus Woesebacteria bacterium CG22_combo_CG10-13_8_21_14_all_39_10</name>
    <dbReference type="NCBI Taxonomy" id="1975059"/>
    <lineage>
        <taxon>Bacteria</taxon>
        <taxon>Candidatus Woeseibacteriota</taxon>
    </lineage>
</organism>
<evidence type="ECO:0000256" key="1">
    <source>
        <dbReference type="ARBA" id="ARBA00004651"/>
    </source>
</evidence>
<proteinExistence type="inferred from homology"/>
<feature type="binding site" evidence="12">
    <location>
        <position position="151"/>
    </location>
    <ligand>
        <name>Zn(2+)</name>
        <dbReference type="ChEBI" id="CHEBI:29105"/>
        <note>catalytic</note>
    </ligand>
</feature>
<keyword evidence="6 12" id="KW-0479">Metal-binding</keyword>
<feature type="transmembrane region" description="Helical" evidence="12">
    <location>
        <begin position="47"/>
        <end position="68"/>
    </location>
</feature>
<dbReference type="EC" id="3.4.24.-" evidence="12"/>
<keyword evidence="10 12" id="KW-0482">Metalloprotease</keyword>
<dbReference type="AlphaFoldDB" id="A0A2H0BK40"/>
<comment type="cofactor">
    <cofactor evidence="12">
        <name>Zn(2+)</name>
        <dbReference type="ChEBI" id="CHEBI:29105"/>
    </cofactor>
    <text evidence="12">Binds 1 zinc ion per subunit.</text>
</comment>
<keyword evidence="4 12" id="KW-0645">Protease</keyword>
<feature type="transmembrane region" description="Helical" evidence="12">
    <location>
        <begin position="163"/>
        <end position="182"/>
    </location>
</feature>
<evidence type="ECO:0000256" key="4">
    <source>
        <dbReference type="ARBA" id="ARBA00022670"/>
    </source>
</evidence>
<evidence type="ECO:0000256" key="9">
    <source>
        <dbReference type="ARBA" id="ARBA00022989"/>
    </source>
</evidence>
<keyword evidence="11 12" id="KW-0472">Membrane</keyword>
<comment type="subcellular location">
    <subcellularLocation>
        <location evidence="1 12">Cell membrane</location>
        <topology evidence="1 12">Multi-pass membrane protein</topology>
    </subcellularLocation>
</comment>
<dbReference type="Proteomes" id="UP000229847">
    <property type="component" value="Unassembled WGS sequence"/>
</dbReference>
<dbReference type="GO" id="GO:0004222">
    <property type="term" value="F:metalloendopeptidase activity"/>
    <property type="evidence" value="ECO:0007669"/>
    <property type="project" value="UniProtKB-UniRule"/>
</dbReference>
<dbReference type="InterPro" id="IPR001915">
    <property type="entry name" value="Peptidase_M48"/>
</dbReference>
<dbReference type="InterPro" id="IPR022919">
    <property type="entry name" value="Pept_M48_protease_HtpX"/>
</dbReference>
<evidence type="ECO:0000256" key="3">
    <source>
        <dbReference type="ARBA" id="ARBA00022475"/>
    </source>
</evidence>
<evidence type="ECO:0000259" key="13">
    <source>
        <dbReference type="Pfam" id="PF01435"/>
    </source>
</evidence>
<keyword evidence="3 12" id="KW-1003">Cell membrane</keyword>
<dbReference type="EMBL" id="PCSW01000099">
    <property type="protein sequence ID" value="PIP57410.1"/>
    <property type="molecule type" value="Genomic_DNA"/>
</dbReference>
<feature type="binding site" evidence="12">
    <location>
        <position position="155"/>
    </location>
    <ligand>
        <name>Zn(2+)</name>
        <dbReference type="ChEBI" id="CHEBI:29105"/>
        <note>catalytic</note>
    </ligand>
</feature>
<evidence type="ECO:0000256" key="8">
    <source>
        <dbReference type="ARBA" id="ARBA00022833"/>
    </source>
</evidence>
<dbReference type="PANTHER" id="PTHR43221:SF1">
    <property type="entry name" value="PROTEASE HTPX"/>
    <property type="match status" value="1"/>
</dbReference>
<dbReference type="Pfam" id="PF01435">
    <property type="entry name" value="Peptidase_M48"/>
    <property type="match status" value="1"/>
</dbReference>
<keyword evidence="7 12" id="KW-0378">Hydrolase</keyword>
<dbReference type="Gene3D" id="3.30.2010.10">
    <property type="entry name" value="Metalloproteases ('zincins'), catalytic domain"/>
    <property type="match status" value="1"/>
</dbReference>
<evidence type="ECO:0000256" key="10">
    <source>
        <dbReference type="ARBA" id="ARBA00023049"/>
    </source>
</evidence>
<dbReference type="HAMAP" id="MF_00188">
    <property type="entry name" value="Pept_M48_protease_HtpX"/>
    <property type="match status" value="1"/>
</dbReference>
<gene>
    <name evidence="12" type="primary">htpX</name>
    <name evidence="14" type="ORF">COX03_03275</name>
</gene>
<evidence type="ECO:0000256" key="2">
    <source>
        <dbReference type="ARBA" id="ARBA00009779"/>
    </source>
</evidence>
<dbReference type="PANTHER" id="PTHR43221">
    <property type="entry name" value="PROTEASE HTPX"/>
    <property type="match status" value="1"/>
</dbReference>
<feature type="binding site" evidence="12">
    <location>
        <position position="230"/>
    </location>
    <ligand>
        <name>Zn(2+)</name>
        <dbReference type="ChEBI" id="CHEBI:29105"/>
        <note>catalytic</note>
    </ligand>
</feature>
<dbReference type="CDD" id="cd07340">
    <property type="entry name" value="M48B_Htpx_like"/>
    <property type="match status" value="1"/>
</dbReference>
<feature type="domain" description="Peptidase M48" evidence="13">
    <location>
        <begin position="93"/>
        <end position="311"/>
    </location>
</feature>
<dbReference type="GO" id="GO:0008270">
    <property type="term" value="F:zinc ion binding"/>
    <property type="evidence" value="ECO:0007669"/>
    <property type="project" value="UniProtKB-UniRule"/>
</dbReference>
<evidence type="ECO:0000256" key="7">
    <source>
        <dbReference type="ARBA" id="ARBA00022801"/>
    </source>
</evidence>
<dbReference type="InterPro" id="IPR050083">
    <property type="entry name" value="HtpX_protease"/>
</dbReference>
<evidence type="ECO:0000256" key="11">
    <source>
        <dbReference type="ARBA" id="ARBA00023136"/>
    </source>
</evidence>
<evidence type="ECO:0000256" key="6">
    <source>
        <dbReference type="ARBA" id="ARBA00022723"/>
    </source>
</evidence>
<comment type="similarity">
    <text evidence="2 12">Belongs to the peptidase M48B family.</text>
</comment>
<accession>A0A2H0BK40</accession>
<feature type="active site" evidence="12">
    <location>
        <position position="152"/>
    </location>
</feature>
<keyword evidence="5 12" id="KW-0812">Transmembrane</keyword>
<feature type="transmembrane region" description="Helical" evidence="12">
    <location>
        <begin position="202"/>
        <end position="225"/>
    </location>
</feature>
<evidence type="ECO:0000256" key="5">
    <source>
        <dbReference type="ARBA" id="ARBA00022692"/>
    </source>
</evidence>
<keyword evidence="8 12" id="KW-0862">Zinc</keyword>
<name>A0A2H0BK40_9BACT</name>
<reference evidence="14 15" key="1">
    <citation type="submission" date="2017-09" db="EMBL/GenBank/DDBJ databases">
        <title>Depth-based differentiation of microbial function through sediment-hosted aquifers and enrichment of novel symbionts in the deep terrestrial subsurface.</title>
        <authorList>
            <person name="Probst A.J."/>
            <person name="Ladd B."/>
            <person name="Jarett J.K."/>
            <person name="Geller-Mcgrath D.E."/>
            <person name="Sieber C.M."/>
            <person name="Emerson J.B."/>
            <person name="Anantharaman K."/>
            <person name="Thomas B.C."/>
            <person name="Malmstrom R."/>
            <person name="Stieglmeier M."/>
            <person name="Klingl A."/>
            <person name="Woyke T."/>
            <person name="Ryan C.M."/>
            <person name="Banfield J.F."/>
        </authorList>
    </citation>
    <scope>NUCLEOTIDE SEQUENCE [LARGE SCALE GENOMIC DNA]</scope>
    <source>
        <strain evidence="14">CG22_combo_CG10-13_8_21_14_all_39_10</strain>
    </source>
</reference>